<sequence>MSRRQRAIDVPIGSSSSVFSNGEPKLLDYREASNKLLDLVKRKSLADWTREMLEPRFKRLFGDTLGEWATIAVHYLVSYFTNDRYKDKIQRAKENDNEVEQRNIINMIIFKVNKKCKAKAMEQSTSSRTEEKRKQSDSGKKPIKSERKSVLNERALVPANFLTKKGSLSKSEAVEVPWLFSTETENDGDYEIERSFAEERTLRRAKDGSFEAQRKITITETRKSKGRKKRFINDATSILSSSSSASSTW</sequence>
<gene>
    <name evidence="2" type="ORF">K432DRAFT_447865</name>
</gene>
<accession>A0A8E2DXK1</accession>
<organism evidence="2 3">
    <name type="scientific">Lepidopterella palustris CBS 459.81</name>
    <dbReference type="NCBI Taxonomy" id="1314670"/>
    <lineage>
        <taxon>Eukaryota</taxon>
        <taxon>Fungi</taxon>
        <taxon>Dikarya</taxon>
        <taxon>Ascomycota</taxon>
        <taxon>Pezizomycotina</taxon>
        <taxon>Dothideomycetes</taxon>
        <taxon>Pleosporomycetidae</taxon>
        <taxon>Mytilinidiales</taxon>
        <taxon>Argynnaceae</taxon>
        <taxon>Lepidopterella</taxon>
    </lineage>
</organism>
<keyword evidence="3" id="KW-1185">Reference proteome</keyword>
<proteinExistence type="predicted"/>
<name>A0A8E2DXK1_9PEZI</name>
<evidence type="ECO:0000313" key="2">
    <source>
        <dbReference type="EMBL" id="OCK73361.1"/>
    </source>
</evidence>
<evidence type="ECO:0000256" key="1">
    <source>
        <dbReference type="SAM" id="MobiDB-lite"/>
    </source>
</evidence>
<feature type="compositionally biased region" description="Basic and acidic residues" evidence="1">
    <location>
        <begin position="128"/>
        <end position="149"/>
    </location>
</feature>
<dbReference type="Proteomes" id="UP000250266">
    <property type="component" value="Unassembled WGS sequence"/>
</dbReference>
<evidence type="ECO:0000313" key="3">
    <source>
        <dbReference type="Proteomes" id="UP000250266"/>
    </source>
</evidence>
<dbReference type="AlphaFoldDB" id="A0A8E2DXK1"/>
<feature type="region of interest" description="Disordered" evidence="1">
    <location>
        <begin position="120"/>
        <end position="149"/>
    </location>
</feature>
<protein>
    <submittedName>
        <fullName evidence="2">Uncharacterized protein</fullName>
    </submittedName>
</protein>
<reference evidence="2 3" key="1">
    <citation type="journal article" date="2016" name="Nat. Commun.">
        <title>Ectomycorrhizal ecology is imprinted in the genome of the dominant symbiotic fungus Cenococcum geophilum.</title>
        <authorList>
            <consortium name="DOE Joint Genome Institute"/>
            <person name="Peter M."/>
            <person name="Kohler A."/>
            <person name="Ohm R.A."/>
            <person name="Kuo A."/>
            <person name="Krutzmann J."/>
            <person name="Morin E."/>
            <person name="Arend M."/>
            <person name="Barry K.W."/>
            <person name="Binder M."/>
            <person name="Choi C."/>
            <person name="Clum A."/>
            <person name="Copeland A."/>
            <person name="Grisel N."/>
            <person name="Haridas S."/>
            <person name="Kipfer T."/>
            <person name="LaButti K."/>
            <person name="Lindquist E."/>
            <person name="Lipzen A."/>
            <person name="Maire R."/>
            <person name="Meier B."/>
            <person name="Mihaltcheva S."/>
            <person name="Molinier V."/>
            <person name="Murat C."/>
            <person name="Poggeler S."/>
            <person name="Quandt C.A."/>
            <person name="Sperisen C."/>
            <person name="Tritt A."/>
            <person name="Tisserant E."/>
            <person name="Crous P.W."/>
            <person name="Henrissat B."/>
            <person name="Nehls U."/>
            <person name="Egli S."/>
            <person name="Spatafora J.W."/>
            <person name="Grigoriev I.V."/>
            <person name="Martin F.M."/>
        </authorList>
    </citation>
    <scope>NUCLEOTIDE SEQUENCE [LARGE SCALE GENOMIC DNA]</scope>
    <source>
        <strain evidence="2 3">CBS 459.81</strain>
    </source>
</reference>
<dbReference type="EMBL" id="KV745807">
    <property type="protein sequence ID" value="OCK73361.1"/>
    <property type="molecule type" value="Genomic_DNA"/>
</dbReference>